<feature type="transmembrane region" description="Helical" evidence="6">
    <location>
        <begin position="71"/>
        <end position="95"/>
    </location>
</feature>
<keyword evidence="4 6" id="KW-0472">Membrane</keyword>
<comment type="similarity">
    <text evidence="5">Belongs to the SAT4 family.</text>
</comment>
<dbReference type="GO" id="GO:0016020">
    <property type="term" value="C:membrane"/>
    <property type="evidence" value="ECO:0007669"/>
    <property type="project" value="UniProtKB-SubCell"/>
</dbReference>
<comment type="subcellular location">
    <subcellularLocation>
        <location evidence="1">Membrane</location>
        <topology evidence="1">Multi-pass membrane protein</topology>
    </subcellularLocation>
</comment>
<evidence type="ECO:0000256" key="1">
    <source>
        <dbReference type="ARBA" id="ARBA00004141"/>
    </source>
</evidence>
<dbReference type="Pfam" id="PF20684">
    <property type="entry name" value="Fung_rhodopsin"/>
    <property type="match status" value="1"/>
</dbReference>
<gene>
    <name evidence="8" type="ORF">K490DRAFT_12892</name>
</gene>
<reference evidence="8" key="1">
    <citation type="journal article" date="2020" name="Stud. Mycol.">
        <title>101 Dothideomycetes genomes: a test case for predicting lifestyles and emergence of pathogens.</title>
        <authorList>
            <person name="Haridas S."/>
            <person name="Albert R."/>
            <person name="Binder M."/>
            <person name="Bloem J."/>
            <person name="Labutti K."/>
            <person name="Salamov A."/>
            <person name="Andreopoulos B."/>
            <person name="Baker S."/>
            <person name="Barry K."/>
            <person name="Bills G."/>
            <person name="Bluhm B."/>
            <person name="Cannon C."/>
            <person name="Castanera R."/>
            <person name="Culley D."/>
            <person name="Daum C."/>
            <person name="Ezra D."/>
            <person name="Gonzalez J."/>
            <person name="Henrissat B."/>
            <person name="Kuo A."/>
            <person name="Liang C."/>
            <person name="Lipzen A."/>
            <person name="Lutzoni F."/>
            <person name="Magnuson J."/>
            <person name="Mondo S."/>
            <person name="Nolan M."/>
            <person name="Ohm R."/>
            <person name="Pangilinan J."/>
            <person name="Park H.-J."/>
            <person name="Ramirez L."/>
            <person name="Alfaro M."/>
            <person name="Sun H."/>
            <person name="Tritt A."/>
            <person name="Yoshinaga Y."/>
            <person name="Zwiers L.-H."/>
            <person name="Turgeon B."/>
            <person name="Goodwin S."/>
            <person name="Spatafora J."/>
            <person name="Crous P."/>
            <person name="Grigoriev I."/>
        </authorList>
    </citation>
    <scope>NUCLEOTIDE SEQUENCE</scope>
    <source>
        <strain evidence="8">CBS 121410</strain>
    </source>
</reference>
<keyword evidence="9" id="KW-1185">Reference proteome</keyword>
<dbReference type="PANTHER" id="PTHR33048:SF47">
    <property type="entry name" value="INTEGRAL MEMBRANE PROTEIN-RELATED"/>
    <property type="match status" value="1"/>
</dbReference>
<dbReference type="AlphaFoldDB" id="A0A9P4LYK0"/>
<feature type="transmembrane region" description="Helical" evidence="6">
    <location>
        <begin position="107"/>
        <end position="129"/>
    </location>
</feature>
<name>A0A9P4LYK0_9PEZI</name>
<dbReference type="InterPro" id="IPR052337">
    <property type="entry name" value="SAT4-like"/>
</dbReference>
<evidence type="ECO:0000256" key="3">
    <source>
        <dbReference type="ARBA" id="ARBA00022989"/>
    </source>
</evidence>
<dbReference type="PANTHER" id="PTHR33048">
    <property type="entry name" value="PTH11-LIKE INTEGRAL MEMBRANE PROTEIN (AFU_ORTHOLOGUE AFUA_5G11245)"/>
    <property type="match status" value="1"/>
</dbReference>
<feature type="non-terminal residue" evidence="8">
    <location>
        <position position="175"/>
    </location>
</feature>
<evidence type="ECO:0000313" key="8">
    <source>
        <dbReference type="EMBL" id="KAF2086038.1"/>
    </source>
</evidence>
<evidence type="ECO:0000256" key="2">
    <source>
        <dbReference type="ARBA" id="ARBA00022692"/>
    </source>
</evidence>
<comment type="caution">
    <text evidence="8">The sequence shown here is derived from an EMBL/GenBank/DDBJ whole genome shotgun (WGS) entry which is preliminary data.</text>
</comment>
<protein>
    <recommendedName>
        <fullName evidence="7">Rhodopsin domain-containing protein</fullName>
    </recommendedName>
</protein>
<evidence type="ECO:0000313" key="9">
    <source>
        <dbReference type="Proteomes" id="UP000799776"/>
    </source>
</evidence>
<feature type="domain" description="Rhodopsin" evidence="7">
    <location>
        <begin position="1"/>
        <end position="169"/>
    </location>
</feature>
<keyword evidence="2 6" id="KW-0812">Transmembrane</keyword>
<dbReference type="InterPro" id="IPR049326">
    <property type="entry name" value="Rhodopsin_dom_fungi"/>
</dbReference>
<keyword evidence="3 6" id="KW-1133">Transmembrane helix</keyword>
<proteinExistence type="inferred from homology"/>
<feature type="non-terminal residue" evidence="8">
    <location>
        <position position="1"/>
    </location>
</feature>
<sequence length="175" mass="19896">IYEFSFGLAKLSILTQYLRIFVSHRTRMVTYFMIAFMICYIIQVVLVGIFQCVPVEAFWDKQMKGQCINSFAWFYATAGLNIFSDVMIILIPIPALGTLQIPKRQRFGLMTLFAFGGFGCVTSMIRLYVLTRSTDDFSADNALAAMWSVIENCTAIILACITSLRPLLSHFLPWL</sequence>
<feature type="transmembrane region" description="Helical" evidence="6">
    <location>
        <begin position="29"/>
        <end position="51"/>
    </location>
</feature>
<dbReference type="OrthoDB" id="444631at2759"/>
<feature type="transmembrane region" description="Helical" evidence="6">
    <location>
        <begin position="149"/>
        <end position="168"/>
    </location>
</feature>
<dbReference type="Proteomes" id="UP000799776">
    <property type="component" value="Unassembled WGS sequence"/>
</dbReference>
<organism evidence="8 9">
    <name type="scientific">Saccharata proteae CBS 121410</name>
    <dbReference type="NCBI Taxonomy" id="1314787"/>
    <lineage>
        <taxon>Eukaryota</taxon>
        <taxon>Fungi</taxon>
        <taxon>Dikarya</taxon>
        <taxon>Ascomycota</taxon>
        <taxon>Pezizomycotina</taxon>
        <taxon>Dothideomycetes</taxon>
        <taxon>Dothideomycetes incertae sedis</taxon>
        <taxon>Botryosphaeriales</taxon>
        <taxon>Saccharataceae</taxon>
        <taxon>Saccharata</taxon>
    </lineage>
</organism>
<evidence type="ECO:0000256" key="4">
    <source>
        <dbReference type="ARBA" id="ARBA00023136"/>
    </source>
</evidence>
<evidence type="ECO:0000259" key="7">
    <source>
        <dbReference type="Pfam" id="PF20684"/>
    </source>
</evidence>
<dbReference type="EMBL" id="ML978726">
    <property type="protein sequence ID" value="KAF2086038.1"/>
    <property type="molecule type" value="Genomic_DNA"/>
</dbReference>
<accession>A0A9P4LYK0</accession>
<evidence type="ECO:0000256" key="6">
    <source>
        <dbReference type="SAM" id="Phobius"/>
    </source>
</evidence>
<evidence type="ECO:0000256" key="5">
    <source>
        <dbReference type="ARBA" id="ARBA00038359"/>
    </source>
</evidence>